<dbReference type="OrthoDB" id="9788802at2"/>
<protein>
    <recommendedName>
        <fullName evidence="4">MSHA biogenesis protein MshO</fullName>
    </recommendedName>
</protein>
<keyword evidence="1" id="KW-0812">Transmembrane</keyword>
<dbReference type="Proteomes" id="UP000326936">
    <property type="component" value="Chromosome"/>
</dbReference>
<reference evidence="2 3" key="1">
    <citation type="submission" date="2019-10" db="EMBL/GenBank/DDBJ databases">
        <title>Complete genome sequence of Vibrio sp. strain THAF100, isolated from non-filtered water from the water column of tank 6 of a marine aquarium containing stony-coral fragments. Water maintained at 26 degree C.</title>
        <authorList>
            <person name="Ruckert C."/>
            <person name="Franco A."/>
            <person name="Kalinowski J."/>
            <person name="Glaeser S."/>
        </authorList>
    </citation>
    <scope>NUCLEOTIDE SEQUENCE [LARGE SCALE GENOMIC DNA]</scope>
    <source>
        <strain evidence="2 3">THAF100</strain>
    </source>
</reference>
<dbReference type="RefSeq" id="WP_152429470.1">
    <property type="nucleotide sequence ID" value="NZ_CBCSDK010000017.1"/>
</dbReference>
<gene>
    <name evidence="2" type="ORF">FIV01_01790</name>
</gene>
<dbReference type="AlphaFoldDB" id="A0A5P9CH50"/>
<organism evidence="2 3">
    <name type="scientific">Vibrio aquimaris</name>
    <dbReference type="NCBI Taxonomy" id="2587862"/>
    <lineage>
        <taxon>Bacteria</taxon>
        <taxon>Pseudomonadati</taxon>
        <taxon>Pseudomonadota</taxon>
        <taxon>Gammaproteobacteria</taxon>
        <taxon>Vibrionales</taxon>
        <taxon>Vibrionaceae</taxon>
        <taxon>Vibrio</taxon>
    </lineage>
</organism>
<proteinExistence type="predicted"/>
<keyword evidence="1" id="KW-1133">Transmembrane helix</keyword>
<evidence type="ECO:0008006" key="4">
    <source>
        <dbReference type="Google" id="ProtNLM"/>
    </source>
</evidence>
<dbReference type="Pfam" id="PF07963">
    <property type="entry name" value="N_methyl"/>
    <property type="match status" value="1"/>
</dbReference>
<accession>A0A5P9CH50</accession>
<dbReference type="NCBIfam" id="TIGR02532">
    <property type="entry name" value="IV_pilin_GFxxxE"/>
    <property type="match status" value="1"/>
</dbReference>
<dbReference type="InterPro" id="IPR012902">
    <property type="entry name" value="N_methyl_site"/>
</dbReference>
<evidence type="ECO:0000256" key="1">
    <source>
        <dbReference type="SAM" id="Phobius"/>
    </source>
</evidence>
<keyword evidence="1" id="KW-0472">Membrane</keyword>
<keyword evidence="3" id="KW-1185">Reference proteome</keyword>
<dbReference type="EMBL" id="CP045350">
    <property type="protein sequence ID" value="QFT25183.1"/>
    <property type="molecule type" value="Genomic_DNA"/>
</dbReference>
<dbReference type="KEGG" id="vaq:FIV01_01790"/>
<feature type="transmembrane region" description="Helical" evidence="1">
    <location>
        <begin position="12"/>
        <end position="32"/>
    </location>
</feature>
<name>A0A5P9CH50_9VIBR</name>
<evidence type="ECO:0000313" key="2">
    <source>
        <dbReference type="EMBL" id="QFT25183.1"/>
    </source>
</evidence>
<evidence type="ECO:0000313" key="3">
    <source>
        <dbReference type="Proteomes" id="UP000326936"/>
    </source>
</evidence>
<sequence>MQRESGRGFTLIEMVISITLLGIVGLFIGEVIRQSFVSFSDSASREALVQQGRFVTERLRREIREAVPNSVIVSNDCIEILPITNSAIYIDLPSPSAVSSAIRVLPIEKNIPANERVAVYPTSAVELRADVVSIGQTAQVLTEVDFAVSGAMTSMVDVTLTQSSGFVTLSPADRLYFYREPVAFCLVGNELLRYSGYSLNRASLAPASLNTGVRVAGNLTDVNFIVEQPQLQRNGLVKMELIFEDNGEQVRFDHDALIYNTP</sequence>
<dbReference type="PROSITE" id="PS00409">
    <property type="entry name" value="PROKAR_NTER_METHYL"/>
    <property type="match status" value="1"/>
</dbReference>